<feature type="transmembrane region" description="Helical" evidence="1">
    <location>
        <begin position="295"/>
        <end position="314"/>
    </location>
</feature>
<dbReference type="Proteomes" id="UP000001304">
    <property type="component" value="Chromosome"/>
</dbReference>
<dbReference type="InterPro" id="IPR029044">
    <property type="entry name" value="Nucleotide-diphossugar_trans"/>
</dbReference>
<evidence type="ECO:0000256" key="1">
    <source>
        <dbReference type="SAM" id="Phobius"/>
    </source>
</evidence>
<keyword evidence="1" id="KW-1133">Transmembrane helix</keyword>
<dbReference type="EMBL" id="CP002098">
    <property type="protein sequence ID" value="ADM28431.1"/>
    <property type="molecule type" value="Genomic_DNA"/>
</dbReference>
<sequence length="385" mass="44454">MRYMIGVNSIYIYYFLIILSFMDIAVWVYSHRNALKSLGYIHKDCNVYVLRDIPRISIIIPVRNAIDTISRCLDSIVNMVRDFDEIIVVDDGSTDGTDKIVLRYLDTFGNIRYLRIDSVPDGWNPKSYSCYIGYKHSRGDILLFLDGDTWFLSRDSIYRLAYCAYIYGVASYMPRFICLSRRCRAIETVLTTFSHAFTGFNRVFNPRNTFSWFYGCCWAIRRDLYEAIDGHRSIYSELLEDKAIATKLKSIGILPMVLDGVRDVETLWYSNISDTIDALTRILYSYVYRNRVKGFVSGMVIALGYLLPLIDIAIGITSFRPLLFIGLLLYIVICLAHIPGSRINGYSLIYIFITPLIGIVIPIAIFRCIFAKDVVWRGRRISIYK</sequence>
<keyword evidence="1" id="KW-0472">Membrane</keyword>
<feature type="transmembrane region" description="Helical" evidence="1">
    <location>
        <begin position="346"/>
        <end position="370"/>
    </location>
</feature>
<dbReference type="Gene3D" id="3.90.550.10">
    <property type="entry name" value="Spore Coat Polysaccharide Biosynthesis Protein SpsA, Chain A"/>
    <property type="match status" value="1"/>
</dbReference>
<reference evidence="3 4" key="1">
    <citation type="journal article" date="2010" name="Stand. Genomic Sci.">
        <title>Complete genome sequence of Ignisphaera aggregans type strain (AQ1.S1).</title>
        <authorList>
            <person name="Goker M."/>
            <person name="Held B."/>
            <person name="Lapidus A."/>
            <person name="Nolan M."/>
            <person name="Spring S."/>
            <person name="Yasawong M."/>
            <person name="Lucas S."/>
            <person name="Glavina Del Rio T."/>
            <person name="Tice H."/>
            <person name="Cheng J.F."/>
            <person name="Goodwin L."/>
            <person name="Tapia R."/>
            <person name="Pitluck S."/>
            <person name="Liolios K."/>
            <person name="Ivanova N."/>
            <person name="Mavromatis K."/>
            <person name="Mikhailova N."/>
            <person name="Pati A."/>
            <person name="Chen A."/>
            <person name="Palaniappan K."/>
            <person name="Brambilla E."/>
            <person name="Land M."/>
            <person name="Hauser L."/>
            <person name="Chang Y.J."/>
            <person name="Jeffries C.D."/>
            <person name="Brettin T."/>
            <person name="Detter J.C."/>
            <person name="Han C."/>
            <person name="Rohde M."/>
            <person name="Sikorski J."/>
            <person name="Woyke T."/>
            <person name="Bristow J."/>
            <person name="Eisen J.A."/>
            <person name="Markowitz V."/>
            <person name="Hugenholtz P."/>
            <person name="Kyrpides N.C."/>
            <person name="Klenk H.P."/>
        </authorList>
    </citation>
    <scope>NUCLEOTIDE SEQUENCE [LARGE SCALE GENOMIC DNA]</scope>
    <source>
        <strain evidence="4">DSM 17230 / JCM 13409 / AQ1.S1</strain>
    </source>
</reference>
<feature type="transmembrane region" description="Helical" evidence="1">
    <location>
        <begin position="12"/>
        <end position="30"/>
    </location>
</feature>
<dbReference type="Pfam" id="PF00535">
    <property type="entry name" value="Glycos_transf_2"/>
    <property type="match status" value="1"/>
</dbReference>
<dbReference type="SUPFAM" id="SSF53448">
    <property type="entry name" value="Nucleotide-diphospho-sugar transferases"/>
    <property type="match status" value="1"/>
</dbReference>
<dbReference type="HOGENOM" id="CLU_038143_1_0_2"/>
<feature type="domain" description="Glycosyltransferase 2-like" evidence="2">
    <location>
        <begin position="57"/>
        <end position="227"/>
    </location>
</feature>
<organism evidence="3 4">
    <name type="scientific">Ignisphaera aggregans (strain DSM 17230 / JCM 13409 / AQ1.S1)</name>
    <dbReference type="NCBI Taxonomy" id="583356"/>
    <lineage>
        <taxon>Archaea</taxon>
        <taxon>Thermoproteota</taxon>
        <taxon>Thermoprotei</taxon>
        <taxon>Desulfurococcales</taxon>
        <taxon>Desulfurococcaceae</taxon>
        <taxon>Ignisphaera</taxon>
    </lineage>
</organism>
<feature type="transmembrane region" description="Helical" evidence="1">
    <location>
        <begin position="321"/>
        <end position="340"/>
    </location>
</feature>
<accession>E0SRQ0</accession>
<keyword evidence="4" id="KW-1185">Reference proteome</keyword>
<evidence type="ECO:0000313" key="4">
    <source>
        <dbReference type="Proteomes" id="UP000001304"/>
    </source>
</evidence>
<dbReference type="BioCyc" id="IAGG583356:GHAH-1621-MONOMER"/>
<evidence type="ECO:0000313" key="3">
    <source>
        <dbReference type="EMBL" id="ADM28431.1"/>
    </source>
</evidence>
<evidence type="ECO:0000259" key="2">
    <source>
        <dbReference type="Pfam" id="PF00535"/>
    </source>
</evidence>
<dbReference type="CDD" id="cd00761">
    <property type="entry name" value="Glyco_tranf_GTA_type"/>
    <property type="match status" value="1"/>
</dbReference>
<dbReference type="InterPro" id="IPR001173">
    <property type="entry name" value="Glyco_trans_2-like"/>
</dbReference>
<dbReference type="GO" id="GO:0016740">
    <property type="term" value="F:transferase activity"/>
    <property type="evidence" value="ECO:0007669"/>
    <property type="project" value="UniProtKB-KW"/>
</dbReference>
<proteinExistence type="predicted"/>
<keyword evidence="3" id="KW-0808">Transferase</keyword>
<dbReference type="KEGG" id="iag:Igag_1633"/>
<dbReference type="CAZy" id="GT2">
    <property type="family name" value="Glycosyltransferase Family 2"/>
</dbReference>
<dbReference type="InterPro" id="IPR050834">
    <property type="entry name" value="Glycosyltransf_2"/>
</dbReference>
<name>E0SRQ0_IGNAA</name>
<keyword evidence="1" id="KW-0812">Transmembrane</keyword>
<dbReference type="AlphaFoldDB" id="E0SRQ0"/>
<dbReference type="PANTHER" id="PTHR43685">
    <property type="entry name" value="GLYCOSYLTRANSFERASE"/>
    <property type="match status" value="1"/>
</dbReference>
<dbReference type="PANTHER" id="PTHR43685:SF2">
    <property type="entry name" value="GLYCOSYLTRANSFERASE 2-LIKE DOMAIN-CONTAINING PROTEIN"/>
    <property type="match status" value="1"/>
</dbReference>
<gene>
    <name evidence="3" type="ordered locus">Igag_1633</name>
</gene>
<dbReference type="STRING" id="583356.Igag_1633"/>
<protein>
    <submittedName>
        <fullName evidence="3">Glycosyl transferase family 2</fullName>
    </submittedName>
</protein>